<gene>
    <name evidence="1" type="ORF">AVEN_237478_1</name>
</gene>
<dbReference type="EMBL" id="BGPR01249590">
    <property type="protein sequence ID" value="GBM37689.1"/>
    <property type="molecule type" value="Genomic_DNA"/>
</dbReference>
<organism evidence="1 2">
    <name type="scientific">Araneus ventricosus</name>
    <name type="common">Orbweaver spider</name>
    <name type="synonym">Epeira ventricosa</name>
    <dbReference type="NCBI Taxonomy" id="182803"/>
    <lineage>
        <taxon>Eukaryota</taxon>
        <taxon>Metazoa</taxon>
        <taxon>Ecdysozoa</taxon>
        <taxon>Arthropoda</taxon>
        <taxon>Chelicerata</taxon>
        <taxon>Arachnida</taxon>
        <taxon>Araneae</taxon>
        <taxon>Araneomorphae</taxon>
        <taxon>Entelegynae</taxon>
        <taxon>Araneoidea</taxon>
        <taxon>Araneidae</taxon>
        <taxon>Araneus</taxon>
    </lineage>
</organism>
<proteinExistence type="predicted"/>
<name>A0A4Y2FBD1_ARAVE</name>
<feature type="non-terminal residue" evidence="1">
    <location>
        <position position="1"/>
    </location>
</feature>
<accession>A0A4Y2FBD1</accession>
<comment type="caution">
    <text evidence="1">The sequence shown here is derived from an EMBL/GenBank/DDBJ whole genome shotgun (WGS) entry which is preliminary data.</text>
</comment>
<keyword evidence="2" id="KW-1185">Reference proteome</keyword>
<reference evidence="1 2" key="1">
    <citation type="journal article" date="2019" name="Sci. Rep.">
        <title>Orb-weaving spider Araneus ventricosus genome elucidates the spidroin gene catalogue.</title>
        <authorList>
            <person name="Kono N."/>
            <person name="Nakamura H."/>
            <person name="Ohtoshi R."/>
            <person name="Moran D.A.P."/>
            <person name="Shinohara A."/>
            <person name="Yoshida Y."/>
            <person name="Fujiwara M."/>
            <person name="Mori M."/>
            <person name="Tomita M."/>
            <person name="Arakawa K."/>
        </authorList>
    </citation>
    <scope>NUCLEOTIDE SEQUENCE [LARGE SCALE GENOMIC DNA]</scope>
</reference>
<evidence type="ECO:0000313" key="2">
    <source>
        <dbReference type="Proteomes" id="UP000499080"/>
    </source>
</evidence>
<protein>
    <submittedName>
        <fullName evidence="1">Uncharacterized protein</fullName>
    </submittedName>
</protein>
<sequence length="87" mass="9724">RLVVDERTGFGNFDILSEDIVSGKVFKFVRKGCFRDGCQSCRDLKLMNVQVSATLTSFPKTSFLERFSNLSEKDVFGTDAKVAETCS</sequence>
<dbReference type="Proteomes" id="UP000499080">
    <property type="component" value="Unassembled WGS sequence"/>
</dbReference>
<evidence type="ECO:0000313" key="1">
    <source>
        <dbReference type="EMBL" id="GBM37689.1"/>
    </source>
</evidence>
<dbReference type="AlphaFoldDB" id="A0A4Y2FBD1"/>